<evidence type="ECO:0000256" key="3">
    <source>
        <dbReference type="ARBA" id="ARBA00022478"/>
    </source>
</evidence>
<dbReference type="InterPro" id="IPR009668">
    <property type="entry name" value="RNA_pol-assoc_fac_A49-like"/>
</dbReference>
<dbReference type="VEuPathDB" id="MicrosporidiaDB:NEDG_00882"/>
<accession>A0A177EFI0</accession>
<protein>
    <submittedName>
        <fullName evidence="6">DNA-directed RNA polymerase I subunit RPA49</fullName>
    </submittedName>
</protein>
<evidence type="ECO:0000256" key="4">
    <source>
        <dbReference type="ARBA" id="ARBA00023163"/>
    </source>
</evidence>
<sequence length="350" mass="38673">MPEFAAVVAPYKENMALSLSEEEGKRVLRTTKETKTLRMVAHEVDTLPCTYAVGRMGQKEGKVVVIEGTGEVCFEALPFFKGRTFMKEKETEEFATAMHPHLSLEFGGTQFLKKHAQFKKLKEITENTTAAASEALSQIQGQTKVELPEPKKVPIVPPHNLDAPDPSAIYEIDSILEIAPESIFVDLPETDTLAFLSTVNLSPLIHQRLSQPPPKATTRQYARALLLMDVLYILLKANNKEKLAHTLTCNQPLQSQMLKGFIAAHMPRALGAKGVLRLEKDFKLAIIARMIVLHLLLSNLTVDFDAIIPLFPNVSICLVKKIMLVLGCSKASTASAGAGNFYHLICFPKP</sequence>
<comment type="similarity">
    <text evidence="2">Belongs to the eukaryotic RPA49/POLR1E RNA polymerase subunit family.</text>
</comment>
<dbReference type="RefSeq" id="XP_067544397.1">
    <property type="nucleotide sequence ID" value="XM_067688300.1"/>
</dbReference>
<dbReference type="EMBL" id="LTDL01000040">
    <property type="protein sequence ID" value="OAG29749.1"/>
    <property type="molecule type" value="Genomic_DNA"/>
</dbReference>
<comment type="caution">
    <text evidence="6">The sequence shown here is derived from an EMBL/GenBank/DDBJ whole genome shotgun (WGS) entry which is preliminary data.</text>
</comment>
<evidence type="ECO:0000313" key="6">
    <source>
        <dbReference type="EMBL" id="OAG29749.1"/>
    </source>
</evidence>
<organism evidence="6 7">
    <name type="scientific">Nematocida displodere</name>
    <dbReference type="NCBI Taxonomy" id="1805483"/>
    <lineage>
        <taxon>Eukaryota</taxon>
        <taxon>Fungi</taxon>
        <taxon>Fungi incertae sedis</taxon>
        <taxon>Microsporidia</taxon>
        <taxon>Nematocida</taxon>
    </lineage>
</organism>
<dbReference type="Pfam" id="PF06870">
    <property type="entry name" value="RNA_pol_I_A49"/>
    <property type="match status" value="1"/>
</dbReference>
<dbReference type="GeneID" id="93647232"/>
<dbReference type="GO" id="GO:0000428">
    <property type="term" value="C:DNA-directed RNA polymerase complex"/>
    <property type="evidence" value="ECO:0007669"/>
    <property type="project" value="UniProtKB-KW"/>
</dbReference>
<name>A0A177EFI0_9MICR</name>
<dbReference type="Proteomes" id="UP000185944">
    <property type="component" value="Unassembled WGS sequence"/>
</dbReference>
<evidence type="ECO:0000256" key="5">
    <source>
        <dbReference type="ARBA" id="ARBA00023242"/>
    </source>
</evidence>
<keyword evidence="3 6" id="KW-0240">DNA-directed RNA polymerase</keyword>
<dbReference type="AlphaFoldDB" id="A0A177EFI0"/>
<comment type="subcellular location">
    <subcellularLocation>
        <location evidence="1">Nucleus</location>
        <location evidence="1">Nucleolus</location>
    </subcellularLocation>
</comment>
<evidence type="ECO:0000256" key="1">
    <source>
        <dbReference type="ARBA" id="ARBA00004604"/>
    </source>
</evidence>
<dbReference type="PANTHER" id="PTHR14440">
    <property type="entry name" value="DNA-DIRECTED RNA POLYMERASE I SUBUNIT RPA49"/>
    <property type="match status" value="1"/>
</dbReference>
<evidence type="ECO:0000256" key="2">
    <source>
        <dbReference type="ARBA" id="ARBA00009430"/>
    </source>
</evidence>
<keyword evidence="7" id="KW-1185">Reference proteome</keyword>
<proteinExistence type="inferred from homology"/>
<gene>
    <name evidence="6" type="ORF">NEDG_00882</name>
</gene>
<evidence type="ECO:0000313" key="7">
    <source>
        <dbReference type="Proteomes" id="UP000185944"/>
    </source>
</evidence>
<dbReference type="GO" id="GO:0003677">
    <property type="term" value="F:DNA binding"/>
    <property type="evidence" value="ECO:0007669"/>
    <property type="project" value="InterPro"/>
</dbReference>
<keyword evidence="4" id="KW-0804">Transcription</keyword>
<dbReference type="GO" id="GO:0006351">
    <property type="term" value="P:DNA-templated transcription"/>
    <property type="evidence" value="ECO:0007669"/>
    <property type="project" value="InterPro"/>
</dbReference>
<dbReference type="GO" id="GO:0005730">
    <property type="term" value="C:nucleolus"/>
    <property type="evidence" value="ECO:0007669"/>
    <property type="project" value="UniProtKB-SubCell"/>
</dbReference>
<keyword evidence="5" id="KW-0539">Nucleus</keyword>
<reference evidence="6 7" key="1">
    <citation type="submission" date="2016-02" db="EMBL/GenBank/DDBJ databases">
        <title>Discovery of a natural microsporidian pathogen with a broad tissue tropism in Caenorhabditis elegans.</title>
        <authorList>
            <person name="Luallen R.J."/>
            <person name="Reinke A.W."/>
            <person name="Tong L."/>
            <person name="Botts M.R."/>
            <person name="Felix M.-A."/>
            <person name="Troemel E.R."/>
        </authorList>
    </citation>
    <scope>NUCLEOTIDE SEQUENCE [LARGE SCALE GENOMIC DNA]</scope>
    <source>
        <strain evidence="6 7">JUm2807</strain>
    </source>
</reference>